<organism evidence="4 5">
    <name type="scientific">Dyadobacter linearis</name>
    <dbReference type="NCBI Taxonomy" id="2823330"/>
    <lineage>
        <taxon>Bacteria</taxon>
        <taxon>Pseudomonadati</taxon>
        <taxon>Bacteroidota</taxon>
        <taxon>Cytophagia</taxon>
        <taxon>Cytophagales</taxon>
        <taxon>Spirosomataceae</taxon>
        <taxon>Dyadobacter</taxon>
    </lineage>
</organism>
<dbReference type="SMART" id="SM00248">
    <property type="entry name" value="ANK"/>
    <property type="match status" value="4"/>
</dbReference>
<evidence type="ECO:0000313" key="4">
    <source>
        <dbReference type="EMBL" id="CAG5067731.1"/>
    </source>
</evidence>
<feature type="repeat" description="ANK" evidence="3">
    <location>
        <begin position="325"/>
        <end position="357"/>
    </location>
</feature>
<keyword evidence="2 3" id="KW-0040">ANK repeat</keyword>
<gene>
    <name evidence="4" type="ORF">DYBT9623_00453</name>
</gene>
<dbReference type="PROSITE" id="PS50088">
    <property type="entry name" value="ANK_REPEAT"/>
    <property type="match status" value="1"/>
</dbReference>
<dbReference type="PANTHER" id="PTHR24198">
    <property type="entry name" value="ANKYRIN REPEAT AND PROTEIN KINASE DOMAIN-CONTAINING PROTEIN"/>
    <property type="match status" value="1"/>
</dbReference>
<evidence type="ECO:0000256" key="3">
    <source>
        <dbReference type="PROSITE-ProRule" id="PRU00023"/>
    </source>
</evidence>
<dbReference type="RefSeq" id="WP_215231879.1">
    <property type="nucleotide sequence ID" value="NZ_CAJRAU010000001.1"/>
</dbReference>
<evidence type="ECO:0000256" key="2">
    <source>
        <dbReference type="ARBA" id="ARBA00023043"/>
    </source>
</evidence>
<dbReference type="Proteomes" id="UP000679725">
    <property type="component" value="Unassembled WGS sequence"/>
</dbReference>
<accession>A0ABM8UJR6</accession>
<keyword evidence="1" id="KW-0677">Repeat</keyword>
<dbReference type="SUPFAM" id="SSF48403">
    <property type="entry name" value="Ankyrin repeat"/>
    <property type="match status" value="1"/>
</dbReference>
<keyword evidence="5" id="KW-1185">Reference proteome</keyword>
<dbReference type="PANTHER" id="PTHR24198:SF165">
    <property type="entry name" value="ANKYRIN REPEAT-CONTAINING PROTEIN-RELATED"/>
    <property type="match status" value="1"/>
</dbReference>
<comment type="caution">
    <text evidence="4">The sequence shown here is derived from an EMBL/GenBank/DDBJ whole genome shotgun (WGS) entry which is preliminary data.</text>
</comment>
<proteinExistence type="predicted"/>
<evidence type="ECO:0008006" key="6">
    <source>
        <dbReference type="Google" id="ProtNLM"/>
    </source>
</evidence>
<dbReference type="Gene3D" id="1.25.40.20">
    <property type="entry name" value="Ankyrin repeat-containing domain"/>
    <property type="match status" value="2"/>
</dbReference>
<sequence>MNTTDVLPLVSDATLDFYEKKAQKLLEACRSIEEESVQHLLKYHPDPGKIAELNNPATNFSIVDAKIILAREYGFENFELLAQHIIGLADENSAVYRFEKAADAIVSGDPAALTRIIEADPDIVKARSSRSHSATLLHYIAANGVEAFRQHTPDNAPELADILLRSGSEPDAIASVYGQKWCTTLDLLVSSVHPAKAGLQVALVEKLADWGAAVDGIHNNCSPLLTAICFHYPDAAKALVRRGARVDNIVTAAAMGSTDLVSRFFHSYRKAAAGKCVIHIPWLGYAIKPSESLELAFVWAAMHNQAEVVSFFLDNGMNPAARDLRQWTALHWAAYYGYSETVQILLDRKAPLEARNEFGGTVLDQTLWATTHEGVMPAHLTIIRKLVTAGAVIHPWWLFSNLNPTLDERVVALLQELSCR</sequence>
<protein>
    <recommendedName>
        <fullName evidence="6">Ankyrin repeat-containing protein</fullName>
    </recommendedName>
</protein>
<evidence type="ECO:0000313" key="5">
    <source>
        <dbReference type="Proteomes" id="UP000679725"/>
    </source>
</evidence>
<dbReference type="Pfam" id="PF12796">
    <property type="entry name" value="Ank_2"/>
    <property type="match status" value="1"/>
</dbReference>
<reference evidence="4 5" key="1">
    <citation type="submission" date="2021-04" db="EMBL/GenBank/DDBJ databases">
        <authorList>
            <person name="Rodrigo-Torres L."/>
            <person name="Arahal R. D."/>
            <person name="Lucena T."/>
        </authorList>
    </citation>
    <scope>NUCLEOTIDE SEQUENCE [LARGE SCALE GENOMIC DNA]</scope>
    <source>
        <strain evidence="4 5">CECT 9623</strain>
    </source>
</reference>
<dbReference type="EMBL" id="CAJRAU010000001">
    <property type="protein sequence ID" value="CAG5067731.1"/>
    <property type="molecule type" value="Genomic_DNA"/>
</dbReference>
<evidence type="ECO:0000256" key="1">
    <source>
        <dbReference type="ARBA" id="ARBA00022737"/>
    </source>
</evidence>
<dbReference type="InterPro" id="IPR036770">
    <property type="entry name" value="Ankyrin_rpt-contain_sf"/>
</dbReference>
<name>A0ABM8UJR6_9BACT</name>
<dbReference type="InterPro" id="IPR002110">
    <property type="entry name" value="Ankyrin_rpt"/>
</dbReference>
<dbReference type="PROSITE" id="PS50297">
    <property type="entry name" value="ANK_REP_REGION"/>
    <property type="match status" value="1"/>
</dbReference>